<reference evidence="2 3" key="1">
    <citation type="journal article" date="2012" name="PLoS Pathog.">
        <title>Diverse lifestyles and strategies of plant pathogenesis encoded in the genomes of eighteen Dothideomycetes fungi.</title>
        <authorList>
            <person name="Ohm R.A."/>
            <person name="Feau N."/>
            <person name="Henrissat B."/>
            <person name="Schoch C.L."/>
            <person name="Horwitz B.A."/>
            <person name="Barry K.W."/>
            <person name="Condon B.J."/>
            <person name="Copeland A.C."/>
            <person name="Dhillon B."/>
            <person name="Glaser F."/>
            <person name="Hesse C.N."/>
            <person name="Kosti I."/>
            <person name="LaButti K."/>
            <person name="Lindquist E.A."/>
            <person name="Lucas S."/>
            <person name="Salamov A.A."/>
            <person name="Bradshaw R.E."/>
            <person name="Ciuffetti L."/>
            <person name="Hamelin R.C."/>
            <person name="Kema G.H.J."/>
            <person name="Lawrence C."/>
            <person name="Scott J.A."/>
            <person name="Spatafora J.W."/>
            <person name="Turgeon B.G."/>
            <person name="de Wit P.J.G.M."/>
            <person name="Zhong S."/>
            <person name="Goodwin S.B."/>
            <person name="Grigoriev I.V."/>
        </authorList>
    </citation>
    <scope>NUCLEOTIDE SEQUENCE [LARGE SCALE GENOMIC DNA]</scope>
    <source>
        <strain evidence="2 3">CIRAD86</strain>
    </source>
</reference>
<evidence type="ECO:0000313" key="2">
    <source>
        <dbReference type="EMBL" id="EME86348.1"/>
    </source>
</evidence>
<dbReference type="HOGENOM" id="CLU_2513605_0_0_1"/>
<gene>
    <name evidence="2" type="ORF">MYCFIDRAFT_172121</name>
</gene>
<feature type="compositionally biased region" description="Basic and acidic residues" evidence="1">
    <location>
        <begin position="29"/>
        <end position="44"/>
    </location>
</feature>
<dbReference type="GeneID" id="19332748"/>
<evidence type="ECO:0000313" key="3">
    <source>
        <dbReference type="Proteomes" id="UP000016932"/>
    </source>
</evidence>
<organism evidence="2 3">
    <name type="scientific">Pseudocercospora fijiensis (strain CIRAD86)</name>
    <name type="common">Black leaf streak disease fungus</name>
    <name type="synonym">Mycosphaerella fijiensis</name>
    <dbReference type="NCBI Taxonomy" id="383855"/>
    <lineage>
        <taxon>Eukaryota</taxon>
        <taxon>Fungi</taxon>
        <taxon>Dikarya</taxon>
        <taxon>Ascomycota</taxon>
        <taxon>Pezizomycotina</taxon>
        <taxon>Dothideomycetes</taxon>
        <taxon>Dothideomycetidae</taxon>
        <taxon>Mycosphaerellales</taxon>
        <taxon>Mycosphaerellaceae</taxon>
        <taxon>Pseudocercospora</taxon>
    </lineage>
</organism>
<dbReference type="EMBL" id="KB446556">
    <property type="protein sequence ID" value="EME86348.1"/>
    <property type="molecule type" value="Genomic_DNA"/>
</dbReference>
<dbReference type="KEGG" id="pfj:MYCFIDRAFT_172121"/>
<sequence length="85" mass="9626">MLAWSQQDSGSVWTVPRRQPQWTARQPPKLRERESETPEHLTSSHRESWSAVFLQVSEIPEAVDGDVKQRSVISVGTIGILMEPS</sequence>
<proteinExistence type="predicted"/>
<name>M3BAU3_PSEFD</name>
<feature type="compositionally biased region" description="Polar residues" evidence="1">
    <location>
        <begin position="1"/>
        <end position="12"/>
    </location>
</feature>
<evidence type="ECO:0000256" key="1">
    <source>
        <dbReference type="SAM" id="MobiDB-lite"/>
    </source>
</evidence>
<dbReference type="AlphaFoldDB" id="M3BAU3"/>
<protein>
    <submittedName>
        <fullName evidence="2">Uncharacterized protein</fullName>
    </submittedName>
</protein>
<dbReference type="Proteomes" id="UP000016932">
    <property type="component" value="Unassembled WGS sequence"/>
</dbReference>
<dbReference type="VEuPathDB" id="FungiDB:MYCFIDRAFT_172121"/>
<feature type="region of interest" description="Disordered" evidence="1">
    <location>
        <begin position="1"/>
        <end position="44"/>
    </location>
</feature>
<dbReference type="RefSeq" id="XP_007923656.1">
    <property type="nucleotide sequence ID" value="XM_007925465.1"/>
</dbReference>
<accession>M3BAU3</accession>
<keyword evidence="3" id="KW-1185">Reference proteome</keyword>